<dbReference type="EMBL" id="JAENHM010000067">
    <property type="protein sequence ID" value="MBK1840656.1"/>
    <property type="molecule type" value="Genomic_DNA"/>
</dbReference>
<dbReference type="InterPro" id="IPR005543">
    <property type="entry name" value="PASTA_dom"/>
</dbReference>
<evidence type="ECO:0000313" key="1">
    <source>
        <dbReference type="EMBL" id="MBK1840656.1"/>
    </source>
</evidence>
<gene>
    <name evidence="1" type="ORF">JHL17_24945</name>
</gene>
<keyword evidence="2" id="KW-1185">Reference proteome</keyword>
<proteinExistence type="predicted"/>
<comment type="caution">
    <text evidence="1">The sequence shown here is derived from an EMBL/GenBank/DDBJ whole genome shotgun (WGS) entry which is preliminary data.</text>
</comment>
<evidence type="ECO:0000313" key="2">
    <source>
        <dbReference type="Proteomes" id="UP000652760"/>
    </source>
</evidence>
<dbReference type="Proteomes" id="UP000652760">
    <property type="component" value="Unassembled WGS sequence"/>
</dbReference>
<dbReference type="CDD" id="cd06577">
    <property type="entry name" value="PASTA_pknB"/>
    <property type="match status" value="1"/>
</dbReference>
<reference evidence="2" key="1">
    <citation type="submission" date="2021-01" db="EMBL/GenBank/DDBJ databases">
        <title>Genome public.</title>
        <authorList>
            <person name="Liu C."/>
            <person name="Sun Q."/>
        </authorList>
    </citation>
    <scope>NUCLEOTIDE SEQUENCE [LARGE SCALE GENOMIC DNA]</scope>
    <source>
        <strain evidence="2">YIM B02556</strain>
    </source>
</reference>
<protein>
    <submittedName>
        <fullName evidence="1">PASTA domain-containing protein</fullName>
    </submittedName>
</protein>
<organism evidence="1 2">
    <name type="scientific">Azospirillum endophyticum</name>
    <dbReference type="NCBI Taxonomy" id="2800326"/>
    <lineage>
        <taxon>Bacteria</taxon>
        <taxon>Pseudomonadati</taxon>
        <taxon>Pseudomonadota</taxon>
        <taxon>Alphaproteobacteria</taxon>
        <taxon>Rhodospirillales</taxon>
        <taxon>Azospirillaceae</taxon>
        <taxon>Azospirillum</taxon>
    </lineage>
</organism>
<name>A0ABS1FB57_9PROT</name>
<sequence>MALCPASIGSAAAEPVPHVVSRIKDLRFVALSELPAAPARANQGDSCFGAPPQPPSEAARAVAARGWQVIGDVPLGRYRAVSFASDMENGTSGTCVVHDGNVGVFDGGRLIALVYGKAGNDALGTISAGENGSVRIADGDIDESEIGILSVQADGTLLLGPLPKEESVCGGRGTVPNVKGMPIDKARAALIAKGWTPVRQPPSTDPREQALVRQGVIEVSGCSGTGLGYCSFDYKGPAGTLAVTTIGEADMPEVIRDSVHCR</sequence>
<accession>A0ABS1FB57</accession>